<organism evidence="1 2">
    <name type="scientific">Spiromyces aspiralis</name>
    <dbReference type="NCBI Taxonomy" id="68401"/>
    <lineage>
        <taxon>Eukaryota</taxon>
        <taxon>Fungi</taxon>
        <taxon>Fungi incertae sedis</taxon>
        <taxon>Zoopagomycota</taxon>
        <taxon>Kickxellomycotina</taxon>
        <taxon>Kickxellomycetes</taxon>
        <taxon>Kickxellales</taxon>
        <taxon>Kickxellaceae</taxon>
        <taxon>Spiromyces</taxon>
    </lineage>
</organism>
<accession>A0ACC1HVU1</accession>
<evidence type="ECO:0000313" key="1">
    <source>
        <dbReference type="EMBL" id="KAJ1680160.1"/>
    </source>
</evidence>
<gene>
    <name evidence="1" type="ORF">EV182_000566</name>
</gene>
<proteinExistence type="predicted"/>
<dbReference type="EMBL" id="JAMZIH010000030">
    <property type="protein sequence ID" value="KAJ1680160.1"/>
    <property type="molecule type" value="Genomic_DNA"/>
</dbReference>
<comment type="caution">
    <text evidence="1">The sequence shown here is derived from an EMBL/GenBank/DDBJ whole genome shotgun (WGS) entry which is preliminary data.</text>
</comment>
<name>A0ACC1HVU1_9FUNG</name>
<evidence type="ECO:0000313" key="2">
    <source>
        <dbReference type="Proteomes" id="UP001145114"/>
    </source>
</evidence>
<protein>
    <submittedName>
        <fullName evidence="1">Uncharacterized protein</fullName>
    </submittedName>
</protein>
<keyword evidence="2" id="KW-1185">Reference proteome</keyword>
<reference evidence="1" key="1">
    <citation type="submission" date="2022-06" db="EMBL/GenBank/DDBJ databases">
        <title>Phylogenomic reconstructions and comparative analyses of Kickxellomycotina fungi.</title>
        <authorList>
            <person name="Reynolds N.K."/>
            <person name="Stajich J.E."/>
            <person name="Barry K."/>
            <person name="Grigoriev I.V."/>
            <person name="Crous P."/>
            <person name="Smith M.E."/>
        </authorList>
    </citation>
    <scope>NUCLEOTIDE SEQUENCE</scope>
    <source>
        <strain evidence="1">RSA 2271</strain>
    </source>
</reference>
<sequence>MLAIPYTFGHSTTTSSSSTSLSSLCFNDFGKTNSVLWRTALSTDIDLIVDACASQGLSRACVEQWFEWQNRRSRVIYLFFDRSNSSLLIGICAIDFIDEEGMDLNVASRTTLTAAISTLYVHHDLADDPLRLNEIWNVILDEACSTELESITVRAPASDSTNAAMARALDLQPFKSPFASPHQLLFRRSLC</sequence>
<dbReference type="Proteomes" id="UP001145114">
    <property type="component" value="Unassembled WGS sequence"/>
</dbReference>